<dbReference type="PIRSF" id="PIRSF036979">
    <property type="entry name" value="Arginase"/>
    <property type="match status" value="1"/>
</dbReference>
<keyword evidence="2 4" id="KW-0479">Metal-binding</keyword>
<dbReference type="InterPro" id="IPR023696">
    <property type="entry name" value="Ureohydrolase_dom_sf"/>
</dbReference>
<dbReference type="Pfam" id="PF00491">
    <property type="entry name" value="Arginase"/>
    <property type="match status" value="1"/>
</dbReference>
<feature type="binding site" evidence="4">
    <location>
        <position position="138"/>
    </location>
    <ligand>
        <name>Mn(2+)</name>
        <dbReference type="ChEBI" id="CHEBI:29035"/>
        <label>1</label>
    </ligand>
</feature>
<sequence>MSHFAFLSQNAFMGLQPAGQESGDTPFGLAGIAWDGCVTNRPGARFGPSAIRQASQMLCDGIHPLFDTTPEGQLSDHGDLALPNTSLEAMRAAMMPLIAPLIARQHMVWLGGDHSITLPLLRAYRAQQGQPLAVIHFDAHCDTWVDHFGEPSGHGTWVYEAIQEGLVRPECFVQFGIRSAGQREAREYVADQGGLIFNARALRGLDGPAQLAPLLQQVRERMAAHGQPPVYLSLDIDCLDPAFAPGTGTPEPGGMSSNQVFSILEELVPELNFVGMDCVEVAPPYDHAELTSYAAAQFVWTYLCARLAGRQP</sequence>
<keyword evidence="4" id="KW-0464">Manganese</keyword>
<dbReference type="NCBIfam" id="NF002564">
    <property type="entry name" value="PRK02190.1"/>
    <property type="match status" value="1"/>
</dbReference>
<dbReference type="SUPFAM" id="SSF52768">
    <property type="entry name" value="Arginase/deacetylase"/>
    <property type="match status" value="1"/>
</dbReference>
<dbReference type="Gene3D" id="3.40.800.10">
    <property type="entry name" value="Ureohydrolase domain"/>
    <property type="match status" value="1"/>
</dbReference>
<dbReference type="GO" id="GO:0008783">
    <property type="term" value="F:agmatinase activity"/>
    <property type="evidence" value="ECO:0007669"/>
    <property type="project" value="TreeGrafter"/>
</dbReference>
<accession>A0A2N8L038</accession>
<evidence type="ECO:0000256" key="1">
    <source>
        <dbReference type="ARBA" id="ARBA00009227"/>
    </source>
</evidence>
<dbReference type="InterPro" id="IPR020855">
    <property type="entry name" value="Ureohydrolase_Mn_BS"/>
</dbReference>
<dbReference type="OrthoDB" id="9789727at2"/>
<organism evidence="6 7">
    <name type="scientific">Kinneretia aquatilis</name>
    <dbReference type="NCBI Taxonomy" id="2070761"/>
    <lineage>
        <taxon>Bacteria</taxon>
        <taxon>Pseudomonadati</taxon>
        <taxon>Pseudomonadota</taxon>
        <taxon>Betaproteobacteria</taxon>
        <taxon>Burkholderiales</taxon>
        <taxon>Sphaerotilaceae</taxon>
        <taxon>Roseateles</taxon>
    </lineage>
</organism>
<dbReference type="PROSITE" id="PS51409">
    <property type="entry name" value="ARGINASE_2"/>
    <property type="match status" value="1"/>
</dbReference>
<feature type="binding site" evidence="4">
    <location>
        <position position="235"/>
    </location>
    <ligand>
        <name>Mn(2+)</name>
        <dbReference type="ChEBI" id="CHEBI:29035"/>
        <label>1</label>
    </ligand>
</feature>
<evidence type="ECO:0000256" key="2">
    <source>
        <dbReference type="ARBA" id="ARBA00022723"/>
    </source>
</evidence>
<proteinExistence type="inferred from homology"/>
<comment type="similarity">
    <text evidence="1">Belongs to the arginase family. Agmatinase subfamily.</text>
</comment>
<feature type="binding site" evidence="4">
    <location>
        <position position="142"/>
    </location>
    <ligand>
        <name>Mn(2+)</name>
        <dbReference type="ChEBI" id="CHEBI:29035"/>
        <label>1</label>
    </ligand>
</feature>
<dbReference type="AlphaFoldDB" id="A0A2N8L038"/>
<feature type="binding site" evidence="4">
    <location>
        <position position="114"/>
    </location>
    <ligand>
        <name>Mn(2+)</name>
        <dbReference type="ChEBI" id="CHEBI:29035"/>
        <label>1</label>
    </ligand>
</feature>
<keyword evidence="3 5" id="KW-0378">Hydrolase</keyword>
<dbReference type="EMBL" id="POSP01000003">
    <property type="protein sequence ID" value="PND39070.1"/>
    <property type="molecule type" value="Genomic_DNA"/>
</dbReference>
<dbReference type="PROSITE" id="PS01053">
    <property type="entry name" value="ARGINASE_1"/>
    <property type="match status" value="1"/>
</dbReference>
<dbReference type="Proteomes" id="UP000235916">
    <property type="component" value="Unassembled WGS sequence"/>
</dbReference>
<comment type="cofactor">
    <cofactor evidence="4">
        <name>Mn(2+)</name>
        <dbReference type="ChEBI" id="CHEBI:29035"/>
    </cofactor>
    <text evidence="4">Binds 2 manganese ions per subunit.</text>
</comment>
<dbReference type="InterPro" id="IPR005925">
    <property type="entry name" value="Agmatinase-rel"/>
</dbReference>
<gene>
    <name evidence="6" type="primary">speB</name>
    <name evidence="6" type="ORF">C1O66_17095</name>
</gene>
<comment type="caution">
    <text evidence="6">The sequence shown here is derived from an EMBL/GenBank/DDBJ whole genome shotgun (WGS) entry which is preliminary data.</text>
</comment>
<keyword evidence="7" id="KW-1185">Reference proteome</keyword>
<dbReference type="NCBIfam" id="TIGR01230">
    <property type="entry name" value="agmatinase"/>
    <property type="match status" value="1"/>
</dbReference>
<dbReference type="PANTHER" id="PTHR11358:SF26">
    <property type="entry name" value="GUANIDINO ACID HYDROLASE, MITOCHONDRIAL"/>
    <property type="match status" value="1"/>
</dbReference>
<evidence type="ECO:0000313" key="6">
    <source>
        <dbReference type="EMBL" id="PND39070.1"/>
    </source>
</evidence>
<dbReference type="GO" id="GO:0046872">
    <property type="term" value="F:metal ion binding"/>
    <property type="evidence" value="ECO:0007669"/>
    <property type="project" value="UniProtKB-KW"/>
</dbReference>
<reference evidence="6 7" key="1">
    <citation type="submission" date="2018-01" db="EMBL/GenBank/DDBJ databases">
        <title>Draft genome sequence of Paucibacter aquatile CR182 isolated from freshwater of the Nakdong River.</title>
        <authorList>
            <person name="Choi A."/>
            <person name="Chung E.J."/>
        </authorList>
    </citation>
    <scope>NUCLEOTIDE SEQUENCE [LARGE SCALE GENOMIC DNA]</scope>
    <source>
        <strain evidence="6 7">CR182</strain>
    </source>
</reference>
<feature type="binding site" evidence="4">
    <location>
        <position position="140"/>
    </location>
    <ligand>
        <name>Mn(2+)</name>
        <dbReference type="ChEBI" id="CHEBI:29035"/>
        <label>1</label>
    </ligand>
</feature>
<feature type="binding site" evidence="4">
    <location>
        <position position="237"/>
    </location>
    <ligand>
        <name>Mn(2+)</name>
        <dbReference type="ChEBI" id="CHEBI:29035"/>
        <label>1</label>
    </ligand>
</feature>
<evidence type="ECO:0000256" key="5">
    <source>
        <dbReference type="RuleBase" id="RU003684"/>
    </source>
</evidence>
<dbReference type="PRINTS" id="PR00116">
    <property type="entry name" value="ARGINASE"/>
</dbReference>
<evidence type="ECO:0000256" key="3">
    <source>
        <dbReference type="ARBA" id="ARBA00022801"/>
    </source>
</evidence>
<dbReference type="InterPro" id="IPR006035">
    <property type="entry name" value="Ureohydrolase"/>
</dbReference>
<dbReference type="PANTHER" id="PTHR11358">
    <property type="entry name" value="ARGINASE/AGMATINASE"/>
    <property type="match status" value="1"/>
</dbReference>
<dbReference type="GO" id="GO:0033389">
    <property type="term" value="P:putrescine biosynthetic process from arginine, via agmatine"/>
    <property type="evidence" value="ECO:0007669"/>
    <property type="project" value="TreeGrafter"/>
</dbReference>
<name>A0A2N8L038_9BURK</name>
<evidence type="ECO:0000313" key="7">
    <source>
        <dbReference type="Proteomes" id="UP000235916"/>
    </source>
</evidence>
<evidence type="ECO:0000256" key="4">
    <source>
        <dbReference type="PIRSR" id="PIRSR036979-1"/>
    </source>
</evidence>
<protein>
    <submittedName>
        <fullName evidence="6">Agmatinase</fullName>
    </submittedName>
</protein>